<comment type="caution">
    <text evidence="1">The sequence shown here is derived from an EMBL/GenBank/DDBJ whole genome shotgun (WGS) entry which is preliminary data.</text>
</comment>
<reference evidence="1 2" key="1">
    <citation type="submission" date="2019-03" db="EMBL/GenBank/DDBJ databases">
        <title>Genomics of glacier-inhabiting Cryobacterium strains.</title>
        <authorList>
            <person name="Liu Q."/>
            <person name="Xin Y.-H."/>
        </authorList>
    </citation>
    <scope>NUCLEOTIDE SEQUENCE [LARGE SCALE GENOMIC DNA]</scope>
    <source>
        <strain evidence="1 2">Sr47</strain>
    </source>
</reference>
<protein>
    <submittedName>
        <fullName evidence="1">Uncharacterized protein</fullName>
    </submittedName>
</protein>
<evidence type="ECO:0000313" key="1">
    <source>
        <dbReference type="EMBL" id="TFB47356.1"/>
    </source>
</evidence>
<organism evidence="1 2">
    <name type="scientific">Cryobacterium tagatosivorans</name>
    <dbReference type="NCBI Taxonomy" id="1259199"/>
    <lineage>
        <taxon>Bacteria</taxon>
        <taxon>Bacillati</taxon>
        <taxon>Actinomycetota</taxon>
        <taxon>Actinomycetes</taxon>
        <taxon>Micrococcales</taxon>
        <taxon>Microbacteriaceae</taxon>
        <taxon>Cryobacterium</taxon>
    </lineage>
</organism>
<proteinExistence type="predicted"/>
<dbReference type="Proteomes" id="UP000297866">
    <property type="component" value="Unassembled WGS sequence"/>
</dbReference>
<name>A0A4R8UAT9_9MICO</name>
<accession>A0A4R8UAT9</accession>
<dbReference type="RefSeq" id="WP_134492454.1">
    <property type="nucleotide sequence ID" value="NZ_SOEZ01000074.1"/>
</dbReference>
<dbReference type="EMBL" id="SOEZ01000074">
    <property type="protein sequence ID" value="TFB47356.1"/>
    <property type="molecule type" value="Genomic_DNA"/>
</dbReference>
<evidence type="ECO:0000313" key="2">
    <source>
        <dbReference type="Proteomes" id="UP000297866"/>
    </source>
</evidence>
<sequence>MVVDDLDVQALKSKYSNEPAGSLKFTLSDQMGTEAWANVKSTDGLIDETYFVSADFDSK</sequence>
<dbReference type="AlphaFoldDB" id="A0A4R8UAT9"/>
<keyword evidence="2" id="KW-1185">Reference proteome</keyword>
<gene>
    <name evidence="1" type="ORF">E3O23_15200</name>
</gene>